<dbReference type="RefSeq" id="WP_202380938.1">
    <property type="nucleotide sequence ID" value="NZ_BAAAMA010000004.1"/>
</dbReference>
<dbReference type="Gene3D" id="1.10.260.40">
    <property type="entry name" value="lambda repressor-like DNA-binding domains"/>
    <property type="match status" value="1"/>
</dbReference>
<evidence type="ECO:0000313" key="2">
    <source>
        <dbReference type="EMBL" id="MBL3688946.1"/>
    </source>
</evidence>
<accession>A0ABS1SL99</accession>
<comment type="caution">
    <text evidence="2">The sequence shown here is derived from an EMBL/GenBank/DDBJ whole genome shotgun (WGS) entry which is preliminary data.</text>
</comment>
<evidence type="ECO:0000313" key="3">
    <source>
        <dbReference type="Proteomes" id="UP001646141"/>
    </source>
</evidence>
<organism evidence="2 3">
    <name type="scientific">Leucobacter chromiireducens subsp. chromiireducens</name>
    <dbReference type="NCBI Taxonomy" id="660067"/>
    <lineage>
        <taxon>Bacteria</taxon>
        <taxon>Bacillati</taxon>
        <taxon>Actinomycetota</taxon>
        <taxon>Actinomycetes</taxon>
        <taxon>Micrococcales</taxon>
        <taxon>Microbacteriaceae</taxon>
        <taxon>Leucobacter</taxon>
    </lineage>
</organism>
<dbReference type="SMART" id="SM00530">
    <property type="entry name" value="HTH_XRE"/>
    <property type="match status" value="1"/>
</dbReference>
<dbReference type="EMBL" id="QYAD01000001">
    <property type="protein sequence ID" value="MBL3688946.1"/>
    <property type="molecule type" value="Genomic_DNA"/>
</dbReference>
<keyword evidence="3" id="KW-1185">Reference proteome</keyword>
<dbReference type="SUPFAM" id="SSF47413">
    <property type="entry name" value="lambda repressor-like DNA-binding domains"/>
    <property type="match status" value="1"/>
</dbReference>
<dbReference type="CDD" id="cd00093">
    <property type="entry name" value="HTH_XRE"/>
    <property type="match status" value="1"/>
</dbReference>
<name>A0ABS1SL99_9MICO</name>
<proteinExistence type="predicted"/>
<dbReference type="PROSITE" id="PS50943">
    <property type="entry name" value="HTH_CROC1"/>
    <property type="match status" value="1"/>
</dbReference>
<protein>
    <submittedName>
        <fullName evidence="2">XRE family transcriptional regulator</fullName>
    </submittedName>
</protein>
<evidence type="ECO:0000259" key="1">
    <source>
        <dbReference type="PROSITE" id="PS50943"/>
    </source>
</evidence>
<dbReference type="Pfam" id="PF01381">
    <property type="entry name" value="HTH_3"/>
    <property type="match status" value="1"/>
</dbReference>
<sequence length="240" mass="26691">MEKDGVSQLGLNISRYRRAEGLSAAELSELAGEGLSRSVIANLENGRKDDVTVKQLVALGNALRIPPAALVVDIFNPGADAPYYMPLARGKGFNRETLKIEELESMRRNADFWSWFTGERIIADEPLDGAPKAVMETTNALRGYSRAWSMLTNAVLKYTQLGLVTSDDDEEIQRVQSSRMMDAIEGAVNVVRWSKELTAKGVKTTDIEQQVATLMDKAKIPFNFETDAQEFPDPSSFRWL</sequence>
<dbReference type="InterPro" id="IPR010982">
    <property type="entry name" value="Lambda_DNA-bd_dom_sf"/>
</dbReference>
<reference evidence="2 3" key="1">
    <citation type="submission" date="2018-09" db="EMBL/GenBank/DDBJ databases">
        <title>Comparative genomics of Leucobacter spp.</title>
        <authorList>
            <person name="Reis A.C."/>
            <person name="Kolvenbach B.A."/>
            <person name="Corvini P.F.X."/>
            <person name="Nunes O.C."/>
        </authorList>
    </citation>
    <scope>NUCLEOTIDE SEQUENCE [LARGE SCALE GENOMIC DNA]</scope>
    <source>
        <strain evidence="2 3">L-1</strain>
    </source>
</reference>
<gene>
    <name evidence="2" type="ORF">D3226_03110</name>
</gene>
<feature type="domain" description="HTH cro/C1-type" evidence="1">
    <location>
        <begin position="13"/>
        <end position="70"/>
    </location>
</feature>
<dbReference type="InterPro" id="IPR001387">
    <property type="entry name" value="Cro/C1-type_HTH"/>
</dbReference>
<dbReference type="Proteomes" id="UP001646141">
    <property type="component" value="Unassembled WGS sequence"/>
</dbReference>